<sequence>MTQQYDGPSLFRHPSSADDDKINQSERQTLKRAKQTLQQVYVPPVMANKVVKQRIDFNKIIRQLHKQPGSYYLPATEVPKAGLTKNVAPKEADLKTSQVHKSNNKALGHSLHDILQGEQNSQRNLKIFDQK</sequence>
<protein>
    <submittedName>
        <fullName evidence="2">Uncharacterized protein</fullName>
    </submittedName>
</protein>
<reference evidence="2 3" key="1">
    <citation type="submission" date="2013-08" db="EMBL/GenBank/DDBJ databases">
        <title>Lactobacillus wasatchii sp. WDC04, a late gas producing bacteria isolated from aged chedder cheese.</title>
        <authorList>
            <person name="Oberg C.J."/>
            <person name="Culumber M."/>
            <person name="McMahon D.J."/>
            <person name="Broadbent J.R."/>
            <person name="Oberg T.S."/>
            <person name="Ortaki F."/>
        </authorList>
    </citation>
    <scope>NUCLEOTIDE SEQUENCE [LARGE SCALE GENOMIC DNA]</scope>
    <source>
        <strain evidence="2 3">WDC04</strain>
    </source>
</reference>
<evidence type="ECO:0000256" key="1">
    <source>
        <dbReference type="SAM" id="MobiDB-lite"/>
    </source>
</evidence>
<name>A0A0D1ABL8_9LACO</name>
<dbReference type="OrthoDB" id="2300245at2"/>
<dbReference type="RefSeq" id="WP_044010007.1">
    <property type="nucleotide sequence ID" value="NZ_AWTT01000004.1"/>
</dbReference>
<dbReference type="EMBL" id="AWTT01000004">
    <property type="protein sequence ID" value="KIS04071.1"/>
    <property type="molecule type" value="Genomic_DNA"/>
</dbReference>
<gene>
    <name evidence="2" type="ORF">WDC_0273</name>
</gene>
<feature type="compositionally biased region" description="Polar residues" evidence="1">
    <location>
        <begin position="95"/>
        <end position="105"/>
    </location>
</feature>
<proteinExistence type="predicted"/>
<dbReference type="AlphaFoldDB" id="A0A0D1ABL8"/>
<accession>A0A0D1ABL8</accession>
<dbReference type="Proteomes" id="UP000032279">
    <property type="component" value="Unassembled WGS sequence"/>
</dbReference>
<feature type="region of interest" description="Disordered" evidence="1">
    <location>
        <begin position="1"/>
        <end position="23"/>
    </location>
</feature>
<keyword evidence="3" id="KW-1185">Reference proteome</keyword>
<dbReference type="STRING" id="1335616.WDC_0273"/>
<organism evidence="2 3">
    <name type="scientific">Paucilactobacillus wasatchensis</name>
    <dbReference type="NCBI Taxonomy" id="1335616"/>
    <lineage>
        <taxon>Bacteria</taxon>
        <taxon>Bacillati</taxon>
        <taxon>Bacillota</taxon>
        <taxon>Bacilli</taxon>
        <taxon>Lactobacillales</taxon>
        <taxon>Lactobacillaceae</taxon>
        <taxon>Paucilactobacillus</taxon>
    </lineage>
</organism>
<evidence type="ECO:0000313" key="2">
    <source>
        <dbReference type="EMBL" id="KIS04071.1"/>
    </source>
</evidence>
<dbReference type="PATRIC" id="fig|1335616.4.peg.272"/>
<evidence type="ECO:0000313" key="3">
    <source>
        <dbReference type="Proteomes" id="UP000032279"/>
    </source>
</evidence>
<feature type="region of interest" description="Disordered" evidence="1">
    <location>
        <begin position="89"/>
        <end position="108"/>
    </location>
</feature>
<comment type="caution">
    <text evidence="2">The sequence shown here is derived from an EMBL/GenBank/DDBJ whole genome shotgun (WGS) entry which is preliminary data.</text>
</comment>